<comment type="caution">
    <text evidence="5">Lacks conserved residue(s) required for the propagation of feature annotation.</text>
</comment>
<proteinExistence type="inferred from homology"/>
<dbReference type="FunFam" id="3.30.70.80:FF:000002">
    <property type="entry name" value="Subtilisin-like protease SBT5.3"/>
    <property type="match status" value="1"/>
</dbReference>
<evidence type="ECO:0000256" key="4">
    <source>
        <dbReference type="ARBA" id="ARBA00022825"/>
    </source>
</evidence>
<dbReference type="InterPro" id="IPR036852">
    <property type="entry name" value="Peptidase_S8/S53_dom_sf"/>
</dbReference>
<evidence type="ECO:0000313" key="10">
    <source>
        <dbReference type="Proteomes" id="UP000036987"/>
    </source>
</evidence>
<dbReference type="Gene3D" id="3.30.70.80">
    <property type="entry name" value="Peptidase S8 propeptide/proteinase inhibitor I9"/>
    <property type="match status" value="1"/>
</dbReference>
<dbReference type="OrthoDB" id="206201at2759"/>
<organism evidence="9 10">
    <name type="scientific">Zostera marina</name>
    <name type="common">Eelgrass</name>
    <dbReference type="NCBI Taxonomy" id="29655"/>
    <lineage>
        <taxon>Eukaryota</taxon>
        <taxon>Viridiplantae</taxon>
        <taxon>Streptophyta</taxon>
        <taxon>Embryophyta</taxon>
        <taxon>Tracheophyta</taxon>
        <taxon>Spermatophyta</taxon>
        <taxon>Magnoliopsida</taxon>
        <taxon>Liliopsida</taxon>
        <taxon>Zosteraceae</taxon>
        <taxon>Zostera</taxon>
    </lineage>
</organism>
<name>A0A0K9PRJ7_ZOSMR</name>
<feature type="signal peptide" evidence="6">
    <location>
        <begin position="1"/>
        <end position="25"/>
    </location>
</feature>
<sequence length="381" mass="41450">MISRNPSCHILRFIVLCSLLGTSYESQLDRKLYIVYMGEKQHEDPNLVTAVHHDTLSSILGSKNAALESIVYSYKHGFSGFAAMLTESQKTKLADLDEVLHVTLSQKCQAHTTRSWDFLQLDIEHETELLQQSNWGDDSIIGIIDTGIIPEAECFNDKGYGPIPSRWKGKCVTGQNFNNITDCNRKLIGARWYAGGVDKYNIEEDYLSARGVNDHGTHTSSIAAGSFVFNASVHGLAIGQARGGAPRARIAMYKVLWGESGQGNDAAVLAAVDDAIHDGVDVISLSLGASTSFEGDASFTTLHAVINGISVVYSAGNTGSKPQSVANLAPWAITVAATNIDRSFPTYITLGNNQTLVGQGMYNGLEKDSMFEDIVFRDRYL</sequence>
<dbReference type="SUPFAM" id="SSF52743">
    <property type="entry name" value="Subtilisin-like"/>
    <property type="match status" value="1"/>
</dbReference>
<keyword evidence="4" id="KW-0720">Serine protease</keyword>
<feature type="domain" description="Peptidase S8/S53" evidence="7">
    <location>
        <begin position="136"/>
        <end position="347"/>
    </location>
</feature>
<dbReference type="InterPro" id="IPR037045">
    <property type="entry name" value="S8pro/Inhibitor_I9_sf"/>
</dbReference>
<gene>
    <name evidence="9" type="ORF">ZOSMA_177G00010</name>
</gene>
<dbReference type="Gene3D" id="3.40.50.200">
    <property type="entry name" value="Peptidase S8/S53 domain"/>
    <property type="match status" value="1"/>
</dbReference>
<keyword evidence="3 6" id="KW-0732">Signal</keyword>
<comment type="caution">
    <text evidence="9">The sequence shown here is derived from an EMBL/GenBank/DDBJ whole genome shotgun (WGS) entry which is preliminary data.</text>
</comment>
<evidence type="ECO:0000256" key="5">
    <source>
        <dbReference type="PROSITE-ProRule" id="PRU01240"/>
    </source>
</evidence>
<dbReference type="Proteomes" id="UP000036987">
    <property type="component" value="Unassembled WGS sequence"/>
</dbReference>
<evidence type="ECO:0000256" key="2">
    <source>
        <dbReference type="ARBA" id="ARBA00022670"/>
    </source>
</evidence>
<evidence type="ECO:0000259" key="7">
    <source>
        <dbReference type="Pfam" id="PF00082"/>
    </source>
</evidence>
<evidence type="ECO:0000313" key="9">
    <source>
        <dbReference type="EMBL" id="KMZ71673.1"/>
    </source>
</evidence>
<evidence type="ECO:0000256" key="1">
    <source>
        <dbReference type="ARBA" id="ARBA00011073"/>
    </source>
</evidence>
<keyword evidence="4" id="KW-0378">Hydrolase</keyword>
<dbReference type="PROSITE" id="PS51892">
    <property type="entry name" value="SUBTILASE"/>
    <property type="match status" value="1"/>
</dbReference>
<dbReference type="GO" id="GO:0006508">
    <property type="term" value="P:proteolysis"/>
    <property type="evidence" value="ECO:0007669"/>
    <property type="project" value="UniProtKB-KW"/>
</dbReference>
<keyword evidence="2" id="KW-0645">Protease</keyword>
<reference evidence="10" key="1">
    <citation type="journal article" date="2016" name="Nature">
        <title>The genome of the seagrass Zostera marina reveals angiosperm adaptation to the sea.</title>
        <authorList>
            <person name="Olsen J.L."/>
            <person name="Rouze P."/>
            <person name="Verhelst B."/>
            <person name="Lin Y.-C."/>
            <person name="Bayer T."/>
            <person name="Collen J."/>
            <person name="Dattolo E."/>
            <person name="De Paoli E."/>
            <person name="Dittami S."/>
            <person name="Maumus F."/>
            <person name="Michel G."/>
            <person name="Kersting A."/>
            <person name="Lauritano C."/>
            <person name="Lohaus R."/>
            <person name="Toepel M."/>
            <person name="Tonon T."/>
            <person name="Vanneste K."/>
            <person name="Amirebrahimi M."/>
            <person name="Brakel J."/>
            <person name="Bostroem C."/>
            <person name="Chovatia M."/>
            <person name="Grimwood J."/>
            <person name="Jenkins J.W."/>
            <person name="Jueterbock A."/>
            <person name="Mraz A."/>
            <person name="Stam W.T."/>
            <person name="Tice H."/>
            <person name="Bornberg-Bauer E."/>
            <person name="Green P.J."/>
            <person name="Pearson G.A."/>
            <person name="Procaccini G."/>
            <person name="Duarte C.M."/>
            <person name="Schmutz J."/>
            <person name="Reusch T.B.H."/>
            <person name="Van de Peer Y."/>
        </authorList>
    </citation>
    <scope>NUCLEOTIDE SEQUENCE [LARGE SCALE GENOMIC DNA]</scope>
    <source>
        <strain evidence="10">cv. Finnish</strain>
    </source>
</reference>
<evidence type="ECO:0000256" key="3">
    <source>
        <dbReference type="ARBA" id="ARBA00022729"/>
    </source>
</evidence>
<comment type="similarity">
    <text evidence="1 5">Belongs to the peptidase S8 family.</text>
</comment>
<dbReference type="Pfam" id="PF05922">
    <property type="entry name" value="Inhibitor_I9"/>
    <property type="match status" value="1"/>
</dbReference>
<dbReference type="EMBL" id="LFYR01000664">
    <property type="protein sequence ID" value="KMZ71673.1"/>
    <property type="molecule type" value="Genomic_DNA"/>
</dbReference>
<protein>
    <submittedName>
        <fullName evidence="9">Subtilase</fullName>
    </submittedName>
</protein>
<dbReference type="InterPro" id="IPR010259">
    <property type="entry name" value="S8pro/Inhibitor_I9"/>
</dbReference>
<dbReference type="InterPro" id="IPR045051">
    <property type="entry name" value="SBT"/>
</dbReference>
<feature type="domain" description="Inhibitor I9" evidence="8">
    <location>
        <begin position="33"/>
        <end position="111"/>
    </location>
</feature>
<evidence type="ECO:0000259" key="8">
    <source>
        <dbReference type="Pfam" id="PF05922"/>
    </source>
</evidence>
<dbReference type="InterPro" id="IPR000209">
    <property type="entry name" value="Peptidase_S8/S53_dom"/>
</dbReference>
<keyword evidence="10" id="KW-1185">Reference proteome</keyword>
<dbReference type="Pfam" id="PF00082">
    <property type="entry name" value="Peptidase_S8"/>
    <property type="match status" value="1"/>
</dbReference>
<dbReference type="OMA" id="CENDTRE"/>
<evidence type="ECO:0000256" key="6">
    <source>
        <dbReference type="SAM" id="SignalP"/>
    </source>
</evidence>
<dbReference type="AlphaFoldDB" id="A0A0K9PRJ7"/>
<dbReference type="GO" id="GO:0004252">
    <property type="term" value="F:serine-type endopeptidase activity"/>
    <property type="evidence" value="ECO:0007669"/>
    <property type="project" value="InterPro"/>
</dbReference>
<dbReference type="STRING" id="29655.A0A0K9PRJ7"/>
<feature type="chain" id="PRO_5005527929" evidence="6">
    <location>
        <begin position="26"/>
        <end position="381"/>
    </location>
</feature>
<accession>A0A0K9PRJ7</accession>
<dbReference type="PANTHER" id="PTHR10795">
    <property type="entry name" value="PROPROTEIN CONVERTASE SUBTILISIN/KEXIN"/>
    <property type="match status" value="1"/>
</dbReference>